<reference evidence="1" key="1">
    <citation type="submission" date="2018-02" db="EMBL/GenBank/DDBJ databases">
        <title>The genomes of Aspergillus section Nigri reveals drivers in fungal speciation.</title>
        <authorList>
            <consortium name="DOE Joint Genome Institute"/>
            <person name="Vesth T.C."/>
            <person name="Nybo J."/>
            <person name="Theobald S."/>
            <person name="Brandl J."/>
            <person name="Frisvad J.C."/>
            <person name="Nielsen K.F."/>
            <person name="Lyhne E.K."/>
            <person name="Kogle M.E."/>
            <person name="Kuo A."/>
            <person name="Riley R."/>
            <person name="Clum A."/>
            <person name="Nolan M."/>
            <person name="Lipzen A."/>
            <person name="Salamov A."/>
            <person name="Henrissat B."/>
            <person name="Wiebenga A."/>
            <person name="De vries R.P."/>
            <person name="Grigoriev I.V."/>
            <person name="Mortensen U.H."/>
            <person name="Andersen M.R."/>
            <person name="Baker S.E."/>
        </authorList>
    </citation>
    <scope>NUCLEOTIDE SEQUENCE</scope>
    <source>
        <strain evidence="1">CBS 121060</strain>
    </source>
</reference>
<protein>
    <submittedName>
        <fullName evidence="1">Uncharacterized protein</fullName>
    </submittedName>
</protein>
<organism evidence="1 2">
    <name type="scientific">Aspergillus aculeatinus CBS 121060</name>
    <dbReference type="NCBI Taxonomy" id="1448322"/>
    <lineage>
        <taxon>Eukaryota</taxon>
        <taxon>Fungi</taxon>
        <taxon>Dikarya</taxon>
        <taxon>Ascomycota</taxon>
        <taxon>Pezizomycotina</taxon>
        <taxon>Eurotiomycetes</taxon>
        <taxon>Eurotiomycetidae</taxon>
        <taxon>Eurotiales</taxon>
        <taxon>Aspergillaceae</taxon>
        <taxon>Aspergillus</taxon>
        <taxon>Aspergillus subgen. Circumdati</taxon>
    </lineage>
</organism>
<keyword evidence="2" id="KW-1185">Reference proteome</keyword>
<accession>A0ACD1HNG8</accession>
<evidence type="ECO:0000313" key="2">
    <source>
        <dbReference type="Proteomes" id="UP000249661"/>
    </source>
</evidence>
<name>A0ACD1HNG8_9EURO</name>
<proteinExistence type="predicted"/>
<dbReference type="Proteomes" id="UP000249661">
    <property type="component" value="Unassembled WGS sequence"/>
</dbReference>
<dbReference type="EMBL" id="KZ824933">
    <property type="protein sequence ID" value="RAH75149.1"/>
    <property type="molecule type" value="Genomic_DNA"/>
</dbReference>
<gene>
    <name evidence="1" type="ORF">BO66DRAFT_1082</name>
</gene>
<sequence length="154" mass="16987">MPKTDPNRISNRFPRVLRTQEERAADRSSCRATSRKKLRGRLACSIAHHPPSMLYALYLRFTKHRRSPVPNPDVMTRNQPTENRMSGIPIEASRLHRAACPGCQGQTEPEWGRGSKPDDSSLEAPGERAVSGTDPLGSTANLSIAQEVSVSKGK</sequence>
<evidence type="ECO:0000313" key="1">
    <source>
        <dbReference type="EMBL" id="RAH75149.1"/>
    </source>
</evidence>